<protein>
    <submittedName>
        <fullName evidence="2">Uncharacterized protein</fullName>
    </submittedName>
</protein>
<reference evidence="2" key="1">
    <citation type="submission" date="2021-01" db="EMBL/GenBank/DDBJ databases">
        <authorList>
            <person name="Corre E."/>
            <person name="Pelletier E."/>
            <person name="Niang G."/>
            <person name="Scheremetjew M."/>
            <person name="Finn R."/>
            <person name="Kale V."/>
            <person name="Holt S."/>
            <person name="Cochrane G."/>
            <person name="Meng A."/>
            <person name="Brown T."/>
            <person name="Cohen L."/>
        </authorList>
    </citation>
    <scope>NUCLEOTIDE SEQUENCE</scope>
    <source>
        <strain evidence="2">NIES-381</strain>
    </source>
</reference>
<accession>A0A7S1IVG0</accession>
<evidence type="ECO:0000256" key="1">
    <source>
        <dbReference type="SAM" id="MobiDB-lite"/>
    </source>
</evidence>
<sequence length="154" mass="16796">MPAIQDTAQASPSIFNGALPGMGPISPRDEKPVVCTVHPTPPLCRAFRGSFSTACTQLRSYLLLLGEETCLLWGIWYRCTVILNTKLAEYGRSLPFLETSSPWLGRVHTVPHLSLKLNVDGEPLLCIPPEPSYWAEPDPAVASTLPTSPGPRDE</sequence>
<dbReference type="AlphaFoldDB" id="A0A7S1IVG0"/>
<name>A0A7S1IVG0_9EUGL</name>
<feature type="region of interest" description="Disordered" evidence="1">
    <location>
        <begin position="134"/>
        <end position="154"/>
    </location>
</feature>
<proteinExistence type="predicted"/>
<gene>
    <name evidence="2" type="ORF">EGYM00392_LOCUS35415</name>
</gene>
<evidence type="ECO:0000313" key="2">
    <source>
        <dbReference type="EMBL" id="CAD9024290.1"/>
    </source>
</evidence>
<organism evidence="2">
    <name type="scientific">Eutreptiella gymnastica</name>
    <dbReference type="NCBI Taxonomy" id="73025"/>
    <lineage>
        <taxon>Eukaryota</taxon>
        <taxon>Discoba</taxon>
        <taxon>Euglenozoa</taxon>
        <taxon>Euglenida</taxon>
        <taxon>Spirocuta</taxon>
        <taxon>Euglenophyceae</taxon>
        <taxon>Eutreptiales</taxon>
        <taxon>Eutreptiaceae</taxon>
        <taxon>Eutreptiella</taxon>
    </lineage>
</organism>
<dbReference type="EMBL" id="HBGA01094797">
    <property type="protein sequence ID" value="CAD9024290.1"/>
    <property type="molecule type" value="Transcribed_RNA"/>
</dbReference>